<dbReference type="Proteomes" id="UP000177390">
    <property type="component" value="Unassembled WGS sequence"/>
</dbReference>
<name>A0A1F5EXU6_9BACT</name>
<evidence type="ECO:0000313" key="3">
    <source>
        <dbReference type="Proteomes" id="UP000177390"/>
    </source>
</evidence>
<sequence length="190" mass="21238">MNKNSKLKIRNSDLGFTLMEAVVATALFAFVVSSVIGVYLSVIQLDRKARSQRIVAQNARFIMDFLAKEVRNGSINYNCSQWNGIVVGTSNLCVQNQANELERFYLSGTNLKLEKNNSSTNMNSSKVLVSDLKFYVSPAEDPYTPAKTYNVHPHVTVVLELTSNYGTAPTAVAKIRIQDTFAPRYYPSRQ</sequence>
<evidence type="ECO:0000256" key="1">
    <source>
        <dbReference type="SAM" id="Phobius"/>
    </source>
</evidence>
<proteinExistence type="predicted"/>
<reference evidence="2 3" key="1">
    <citation type="journal article" date="2016" name="Nat. Commun.">
        <title>Thousands of microbial genomes shed light on interconnected biogeochemical processes in an aquifer system.</title>
        <authorList>
            <person name="Anantharaman K."/>
            <person name="Brown C.T."/>
            <person name="Hug L.A."/>
            <person name="Sharon I."/>
            <person name="Castelle C.J."/>
            <person name="Probst A.J."/>
            <person name="Thomas B.C."/>
            <person name="Singh A."/>
            <person name="Wilkins M.J."/>
            <person name="Karaoz U."/>
            <person name="Brodie E.L."/>
            <person name="Williams K.H."/>
            <person name="Hubbard S.S."/>
            <person name="Banfield J.F."/>
        </authorList>
    </citation>
    <scope>NUCLEOTIDE SEQUENCE [LARGE SCALE GENOMIC DNA]</scope>
</reference>
<dbReference type="EMBL" id="MFAH01000003">
    <property type="protein sequence ID" value="OGD72233.1"/>
    <property type="molecule type" value="Genomic_DNA"/>
</dbReference>
<keyword evidence="1" id="KW-0812">Transmembrane</keyword>
<keyword evidence="1" id="KW-0472">Membrane</keyword>
<protein>
    <recommendedName>
        <fullName evidence="4">Type II secretion system protein J</fullName>
    </recommendedName>
</protein>
<accession>A0A1F5EXU6</accession>
<keyword evidence="1" id="KW-1133">Transmembrane helix</keyword>
<gene>
    <name evidence="2" type="ORF">A3D09_02905</name>
</gene>
<organism evidence="2 3">
    <name type="scientific">Candidatus Collierbacteria bacterium RIFCSPHIGHO2_02_FULL_49_10</name>
    <dbReference type="NCBI Taxonomy" id="1817723"/>
    <lineage>
        <taxon>Bacteria</taxon>
        <taxon>Candidatus Collieribacteriota</taxon>
    </lineage>
</organism>
<evidence type="ECO:0000313" key="2">
    <source>
        <dbReference type="EMBL" id="OGD72233.1"/>
    </source>
</evidence>
<feature type="transmembrane region" description="Helical" evidence="1">
    <location>
        <begin position="21"/>
        <end position="42"/>
    </location>
</feature>
<evidence type="ECO:0008006" key="4">
    <source>
        <dbReference type="Google" id="ProtNLM"/>
    </source>
</evidence>
<comment type="caution">
    <text evidence="2">The sequence shown here is derived from an EMBL/GenBank/DDBJ whole genome shotgun (WGS) entry which is preliminary data.</text>
</comment>
<dbReference type="AlphaFoldDB" id="A0A1F5EXU6"/>